<comment type="caution">
    <text evidence="2">The sequence shown here is derived from an EMBL/GenBank/DDBJ whole genome shotgun (WGS) entry which is preliminary data.</text>
</comment>
<keyword evidence="3" id="KW-1185">Reference proteome</keyword>
<dbReference type="EMBL" id="RWIT01000003">
    <property type="protein sequence ID" value="RSK49535.1"/>
    <property type="molecule type" value="Genomic_DNA"/>
</dbReference>
<gene>
    <name evidence="2" type="ORF">EI291_08575</name>
</gene>
<accession>A0A428KSU8</accession>
<evidence type="ECO:0000313" key="3">
    <source>
        <dbReference type="Proteomes" id="UP000273500"/>
    </source>
</evidence>
<dbReference type="InterPro" id="IPR029062">
    <property type="entry name" value="Class_I_gatase-like"/>
</dbReference>
<feature type="transmembrane region" description="Helical" evidence="1">
    <location>
        <begin position="569"/>
        <end position="587"/>
    </location>
</feature>
<evidence type="ECO:0000313" key="2">
    <source>
        <dbReference type="EMBL" id="RSK49535.1"/>
    </source>
</evidence>
<protein>
    <submittedName>
        <fullName evidence="2">Uncharacterized protein</fullName>
    </submittedName>
</protein>
<dbReference type="Proteomes" id="UP000273500">
    <property type="component" value="Unassembled WGS sequence"/>
</dbReference>
<dbReference type="Gene3D" id="3.40.50.880">
    <property type="match status" value="1"/>
</dbReference>
<keyword evidence="1" id="KW-1133">Transmembrane helix</keyword>
<keyword evidence="1" id="KW-0472">Membrane</keyword>
<dbReference type="SUPFAM" id="SSF52317">
    <property type="entry name" value="Class I glutamine amidotransferase-like"/>
    <property type="match status" value="1"/>
</dbReference>
<keyword evidence="1" id="KW-0812">Transmembrane</keyword>
<evidence type="ECO:0000256" key="1">
    <source>
        <dbReference type="SAM" id="Phobius"/>
    </source>
</evidence>
<name>A0A428KSU8_9BACT</name>
<organism evidence="2 3">
    <name type="scientific">Hymenobacter rigui</name>
    <dbReference type="NCBI Taxonomy" id="334424"/>
    <lineage>
        <taxon>Bacteria</taxon>
        <taxon>Pseudomonadati</taxon>
        <taxon>Bacteroidota</taxon>
        <taxon>Cytophagia</taxon>
        <taxon>Cytophagales</taxon>
        <taxon>Hymenobacteraceae</taxon>
        <taxon>Hymenobacter</taxon>
    </lineage>
</organism>
<proteinExistence type="predicted"/>
<reference evidence="2 3" key="1">
    <citation type="submission" date="2018-12" db="EMBL/GenBank/DDBJ databases">
        <authorList>
            <person name="Feng G."/>
            <person name="Zhu H."/>
        </authorList>
    </citation>
    <scope>NUCLEOTIDE SEQUENCE [LARGE SCALE GENOMIC DNA]</scope>
    <source>
        <strain evidence="2 3">KCTC 12533</strain>
    </source>
</reference>
<sequence length="591" mass="63755">MLYAFALCLLLATLLTVLALRRPDTRRRTWRVAAGLLAALGLGLLAFPPTGTTTTTAPTATVLLTSSYSPDTLRALLRQLGSATPVRHYGLPSAPDTLAVSNLTALRQQLPQLRTLHVLGQGLPASDLPELAGIQLQPHQDAPSTGFQAANWPRQSELGQPWAIEGRFQHHAATPVWICLYAAGALRDSVQLRAGSGVFRLRFTPKAEGRAVYRLEAHHQGKRVAQELVPLEVLPTRLLHVLILAAAPSFEIRFLKNELAAQHHTVALRTGLSRGLTQTEFLNLPTPLNLSRLSPELLSRFEVVVADAGTLTSLSPDEAQALNRAVQRGSCGALLLADAAAIPRQLPGSAAFRLLPRPAAATTTPSPLQWPNAPRATATLLSFLQATAQLRPLITGPGQQLVAATRRVGLGQVAVTTATETFPWLLQQQPAVYGAYWSQILSAIRPARAAGPALRLLTPWPQPDEPVQLQAEGASSGILTVNAPAGTATQVVLRQDALVPEWAAATYWPSVAGWHEARLGPARQWLYVFDSVAWRLPRQQARYLSAGRRQTGTAPASLARAPVTQTTAWPRWVGFVVFLLGAGLLWLEEKL</sequence>
<dbReference type="AlphaFoldDB" id="A0A428KSU8"/>